<dbReference type="OrthoDB" id="10001926at2759"/>
<keyword evidence="4" id="KW-0399">Innate immunity</keyword>
<feature type="domain" description="PHD-type" evidence="11">
    <location>
        <begin position="6"/>
        <end position="62"/>
    </location>
</feature>
<feature type="transmembrane region" description="Helical" evidence="10">
    <location>
        <begin position="118"/>
        <end position="137"/>
    </location>
</feature>
<dbReference type="InterPro" id="IPR036505">
    <property type="entry name" value="Amidase/PGRP_sf"/>
</dbReference>
<dbReference type="InterPro" id="IPR002502">
    <property type="entry name" value="Amidase_domain"/>
</dbReference>
<dbReference type="FunFam" id="3.40.80.10:FF:000001">
    <property type="entry name" value="Peptidoglycan recognition protein 1"/>
    <property type="match status" value="1"/>
</dbReference>
<dbReference type="InterPro" id="IPR006619">
    <property type="entry name" value="PGRP_domain_met/bac"/>
</dbReference>
<dbReference type="CDD" id="cd06583">
    <property type="entry name" value="PGRP"/>
    <property type="match status" value="1"/>
</dbReference>
<comment type="similarity">
    <text evidence="2">Belongs to the N-acetylmuramoyl-L-alanine amidase 2 family.</text>
</comment>
<keyword evidence="10" id="KW-1133">Transmembrane helix</keyword>
<dbReference type="SMART" id="SM00249">
    <property type="entry name" value="PHD"/>
    <property type="match status" value="1"/>
</dbReference>
<dbReference type="SMR" id="A0A0Q9WJH7"/>
<evidence type="ECO:0000256" key="7">
    <source>
        <dbReference type="ARBA" id="ARBA00022833"/>
    </source>
</evidence>
<dbReference type="AlphaFoldDB" id="A0A0Q9WJH7"/>
<keyword evidence="13" id="KW-1185">Reference proteome</keyword>
<keyword evidence="6 9" id="KW-0863">Zinc-finger</keyword>
<evidence type="ECO:0000256" key="6">
    <source>
        <dbReference type="ARBA" id="ARBA00022771"/>
    </source>
</evidence>
<gene>
    <name evidence="12" type="primary">Dvir\GJ13383</name>
    <name evidence="12" type="ORF">Dvir_GJ13383</name>
</gene>
<dbReference type="Gene3D" id="3.40.80.10">
    <property type="entry name" value="Peptidoglycan recognition protein-like"/>
    <property type="match status" value="1"/>
</dbReference>
<dbReference type="PROSITE" id="PS50016">
    <property type="entry name" value="ZF_PHD_2"/>
    <property type="match status" value="1"/>
</dbReference>
<dbReference type="GO" id="GO:0005576">
    <property type="term" value="C:extracellular region"/>
    <property type="evidence" value="ECO:0007669"/>
    <property type="project" value="UniProtKB-SubCell"/>
</dbReference>
<dbReference type="GO" id="GO:0008745">
    <property type="term" value="F:N-acetylmuramoyl-L-alanine amidase activity"/>
    <property type="evidence" value="ECO:0007669"/>
    <property type="project" value="InterPro"/>
</dbReference>
<evidence type="ECO:0000256" key="5">
    <source>
        <dbReference type="ARBA" id="ARBA00022723"/>
    </source>
</evidence>
<keyword evidence="7" id="KW-0862">Zinc</keyword>
<dbReference type="SUPFAM" id="SSF55846">
    <property type="entry name" value="N-acetylmuramoyl-L-alanine amidase-like"/>
    <property type="match status" value="1"/>
</dbReference>
<dbReference type="Pfam" id="PF01510">
    <property type="entry name" value="Amidase_2"/>
    <property type="match status" value="1"/>
</dbReference>
<keyword evidence="5" id="KW-0479">Metal-binding</keyword>
<dbReference type="PANTHER" id="PTHR11022">
    <property type="entry name" value="PEPTIDOGLYCAN RECOGNITION PROTEIN"/>
    <property type="match status" value="1"/>
</dbReference>
<dbReference type="Proteomes" id="UP000008792">
    <property type="component" value="Unassembled WGS sequence"/>
</dbReference>
<dbReference type="EMBL" id="CH940647">
    <property type="protein sequence ID" value="KRF84514.1"/>
    <property type="molecule type" value="Genomic_DNA"/>
</dbReference>
<dbReference type="InterPro" id="IPR019787">
    <property type="entry name" value="Znf_PHD-finger"/>
</dbReference>
<keyword evidence="3" id="KW-0964">Secreted</keyword>
<evidence type="ECO:0000256" key="9">
    <source>
        <dbReference type="PROSITE-ProRule" id="PRU00146"/>
    </source>
</evidence>
<evidence type="ECO:0000313" key="12">
    <source>
        <dbReference type="EMBL" id="KRF84514.1"/>
    </source>
</evidence>
<dbReference type="GO" id="GO:0009253">
    <property type="term" value="P:peptidoglycan catabolic process"/>
    <property type="evidence" value="ECO:0007669"/>
    <property type="project" value="InterPro"/>
</dbReference>
<evidence type="ECO:0000256" key="3">
    <source>
        <dbReference type="ARBA" id="ARBA00022525"/>
    </source>
</evidence>
<dbReference type="InterPro" id="IPR001965">
    <property type="entry name" value="Znf_PHD"/>
</dbReference>
<accession>A0A0Q9WJH7</accession>
<evidence type="ECO:0000313" key="13">
    <source>
        <dbReference type="Proteomes" id="UP000008792"/>
    </source>
</evidence>
<comment type="subcellular location">
    <subcellularLocation>
        <location evidence="1">Secreted</location>
    </subcellularLocation>
</comment>
<keyword evidence="8" id="KW-0391">Immunity</keyword>
<protein>
    <submittedName>
        <fullName evidence="12">Uncharacterized protein, isoform H</fullName>
    </submittedName>
</protein>
<evidence type="ECO:0000256" key="4">
    <source>
        <dbReference type="ARBA" id="ARBA00022588"/>
    </source>
</evidence>
<dbReference type="PANTHER" id="PTHR11022:SF41">
    <property type="entry name" value="PEPTIDOGLYCAN-RECOGNITION PROTEIN LC-RELATED"/>
    <property type="match status" value="1"/>
</dbReference>
<name>A0A0Q9WJH7_DROVI</name>
<sequence>MSRNALNYCLLCRGLVKRDLIICEAACGRVCHAHCSGLSQQQLQIIQIYPNIVWRCDSCLKQTQNNQQLSERLEQCVKQHEKRLQILEQSLARRAKLNESCKEPVICPFLSHTIGRKAVVITSAFAILTLVLIVILATTTNLFGKTLNKMFEIIINNRAAATLEMLSVEQWGGRQPRKALTNLTLPVHRVIISHTAAEGCESRDVCEARVRVVQNFHMDGWNWDHIGYNFLVGGDGMVYEGRGWDSQGAHTLGYNSDSIGISFIGTFIKIHPTDEQLQACKLLLEEGVRLKKLVPDYKLYGHRQLSATESPGEILYSIIQTWPHWTKKIPTT</sequence>
<dbReference type="SMART" id="SM00644">
    <property type="entry name" value="Ami_2"/>
    <property type="match status" value="1"/>
</dbReference>
<evidence type="ECO:0000256" key="2">
    <source>
        <dbReference type="ARBA" id="ARBA00007553"/>
    </source>
</evidence>
<keyword evidence="10" id="KW-0472">Membrane</keyword>
<dbReference type="SMART" id="SM00701">
    <property type="entry name" value="PGRP"/>
    <property type="match status" value="1"/>
</dbReference>
<dbReference type="InterPro" id="IPR011011">
    <property type="entry name" value="Znf_FYVE_PHD"/>
</dbReference>
<dbReference type="GO" id="GO:0008270">
    <property type="term" value="F:zinc ion binding"/>
    <property type="evidence" value="ECO:0007669"/>
    <property type="project" value="UniProtKB-KW"/>
</dbReference>
<reference evidence="12 13" key="1">
    <citation type="journal article" date="2007" name="Nature">
        <title>Evolution of genes and genomes on the Drosophila phylogeny.</title>
        <authorList>
            <consortium name="Drosophila 12 Genomes Consortium"/>
            <person name="Clark A.G."/>
            <person name="Eisen M.B."/>
            <person name="Smith D.R."/>
            <person name="Bergman C.M."/>
            <person name="Oliver B."/>
            <person name="Markow T.A."/>
            <person name="Kaufman T.C."/>
            <person name="Kellis M."/>
            <person name="Gelbart W."/>
            <person name="Iyer V.N."/>
            <person name="Pollard D.A."/>
            <person name="Sackton T.B."/>
            <person name="Larracuente A.M."/>
            <person name="Singh N.D."/>
            <person name="Abad J.P."/>
            <person name="Abt D.N."/>
            <person name="Adryan B."/>
            <person name="Aguade M."/>
            <person name="Akashi H."/>
            <person name="Anderson W.W."/>
            <person name="Aquadro C.F."/>
            <person name="Ardell D.H."/>
            <person name="Arguello R."/>
            <person name="Artieri C.G."/>
            <person name="Barbash D.A."/>
            <person name="Barker D."/>
            <person name="Barsanti P."/>
            <person name="Batterham P."/>
            <person name="Batzoglou S."/>
            <person name="Begun D."/>
            <person name="Bhutkar A."/>
            <person name="Blanco E."/>
            <person name="Bosak S.A."/>
            <person name="Bradley R.K."/>
            <person name="Brand A.D."/>
            <person name="Brent M.R."/>
            <person name="Brooks A.N."/>
            <person name="Brown R.H."/>
            <person name="Butlin R.K."/>
            <person name="Caggese C."/>
            <person name="Calvi B.R."/>
            <person name="Bernardo de Carvalho A."/>
            <person name="Caspi A."/>
            <person name="Castrezana S."/>
            <person name="Celniker S.E."/>
            <person name="Chang J.L."/>
            <person name="Chapple C."/>
            <person name="Chatterji S."/>
            <person name="Chinwalla A."/>
            <person name="Civetta A."/>
            <person name="Clifton S.W."/>
            <person name="Comeron J.M."/>
            <person name="Costello J.C."/>
            <person name="Coyne J.A."/>
            <person name="Daub J."/>
            <person name="David R.G."/>
            <person name="Delcher A.L."/>
            <person name="Delehaunty K."/>
            <person name="Do C.B."/>
            <person name="Ebling H."/>
            <person name="Edwards K."/>
            <person name="Eickbush T."/>
            <person name="Evans J.D."/>
            <person name="Filipski A."/>
            <person name="Findeiss S."/>
            <person name="Freyhult E."/>
            <person name="Fulton L."/>
            <person name="Fulton R."/>
            <person name="Garcia A.C."/>
            <person name="Gardiner A."/>
            <person name="Garfield D.A."/>
            <person name="Garvin B.E."/>
            <person name="Gibson G."/>
            <person name="Gilbert D."/>
            <person name="Gnerre S."/>
            <person name="Godfrey J."/>
            <person name="Good R."/>
            <person name="Gotea V."/>
            <person name="Gravely B."/>
            <person name="Greenberg A.J."/>
            <person name="Griffiths-Jones S."/>
            <person name="Gross S."/>
            <person name="Guigo R."/>
            <person name="Gustafson E.A."/>
            <person name="Haerty W."/>
            <person name="Hahn M.W."/>
            <person name="Halligan D.L."/>
            <person name="Halpern A.L."/>
            <person name="Halter G.M."/>
            <person name="Han M.V."/>
            <person name="Heger A."/>
            <person name="Hillier L."/>
            <person name="Hinrichs A.S."/>
            <person name="Holmes I."/>
            <person name="Hoskins R.A."/>
            <person name="Hubisz M.J."/>
            <person name="Hultmark D."/>
            <person name="Huntley M.A."/>
            <person name="Jaffe D.B."/>
            <person name="Jagadeeshan S."/>
            <person name="Jeck W.R."/>
            <person name="Johnson J."/>
            <person name="Jones C.D."/>
            <person name="Jordan W.C."/>
            <person name="Karpen G.H."/>
            <person name="Kataoka E."/>
            <person name="Keightley P.D."/>
            <person name="Kheradpour P."/>
            <person name="Kirkness E.F."/>
            <person name="Koerich L.B."/>
            <person name="Kristiansen K."/>
            <person name="Kudrna D."/>
            <person name="Kulathinal R.J."/>
            <person name="Kumar S."/>
            <person name="Kwok R."/>
            <person name="Lander E."/>
            <person name="Langley C.H."/>
            <person name="Lapoint R."/>
            <person name="Lazzaro B.P."/>
            <person name="Lee S.J."/>
            <person name="Levesque L."/>
            <person name="Li R."/>
            <person name="Lin C.F."/>
            <person name="Lin M.F."/>
            <person name="Lindblad-Toh K."/>
            <person name="Llopart A."/>
            <person name="Long M."/>
            <person name="Low L."/>
            <person name="Lozovsky E."/>
            <person name="Lu J."/>
            <person name="Luo M."/>
            <person name="Machado C.A."/>
            <person name="Makalowski W."/>
            <person name="Marzo M."/>
            <person name="Matsuda M."/>
            <person name="Matzkin L."/>
            <person name="McAllister B."/>
            <person name="McBride C.S."/>
            <person name="McKernan B."/>
            <person name="McKernan K."/>
            <person name="Mendez-Lago M."/>
            <person name="Minx P."/>
            <person name="Mollenhauer M.U."/>
            <person name="Montooth K."/>
            <person name="Mount S.M."/>
            <person name="Mu X."/>
            <person name="Myers E."/>
            <person name="Negre B."/>
            <person name="Newfeld S."/>
            <person name="Nielsen R."/>
            <person name="Noor M.A."/>
            <person name="O'Grady P."/>
            <person name="Pachter L."/>
            <person name="Papaceit M."/>
            <person name="Parisi M.J."/>
            <person name="Parisi M."/>
            <person name="Parts L."/>
            <person name="Pedersen J.S."/>
            <person name="Pesole G."/>
            <person name="Phillippy A.M."/>
            <person name="Ponting C.P."/>
            <person name="Pop M."/>
            <person name="Porcelli D."/>
            <person name="Powell J.R."/>
            <person name="Prohaska S."/>
            <person name="Pruitt K."/>
            <person name="Puig M."/>
            <person name="Quesneville H."/>
            <person name="Ram K.R."/>
            <person name="Rand D."/>
            <person name="Rasmussen M.D."/>
            <person name="Reed L.K."/>
            <person name="Reenan R."/>
            <person name="Reily A."/>
            <person name="Remington K.A."/>
            <person name="Rieger T.T."/>
            <person name="Ritchie M.G."/>
            <person name="Robin C."/>
            <person name="Rogers Y.H."/>
            <person name="Rohde C."/>
            <person name="Rozas J."/>
            <person name="Rubenfield M.J."/>
            <person name="Ruiz A."/>
            <person name="Russo S."/>
            <person name="Salzberg S.L."/>
            <person name="Sanchez-Gracia A."/>
            <person name="Saranga D.J."/>
            <person name="Sato H."/>
            <person name="Schaeffer S.W."/>
            <person name="Schatz M.C."/>
            <person name="Schlenke T."/>
            <person name="Schwartz R."/>
            <person name="Segarra C."/>
            <person name="Singh R.S."/>
            <person name="Sirot L."/>
            <person name="Sirota M."/>
            <person name="Sisneros N.B."/>
            <person name="Smith C.D."/>
            <person name="Smith T.F."/>
            <person name="Spieth J."/>
            <person name="Stage D.E."/>
            <person name="Stark A."/>
            <person name="Stephan W."/>
            <person name="Strausberg R.L."/>
            <person name="Strempel S."/>
            <person name="Sturgill D."/>
            <person name="Sutton G."/>
            <person name="Sutton G.G."/>
            <person name="Tao W."/>
            <person name="Teichmann S."/>
            <person name="Tobari Y.N."/>
            <person name="Tomimura Y."/>
            <person name="Tsolas J.M."/>
            <person name="Valente V.L."/>
            <person name="Venter E."/>
            <person name="Venter J.C."/>
            <person name="Vicario S."/>
            <person name="Vieira F.G."/>
            <person name="Vilella A.J."/>
            <person name="Villasante A."/>
            <person name="Walenz B."/>
            <person name="Wang J."/>
            <person name="Wasserman M."/>
            <person name="Watts T."/>
            <person name="Wilson D."/>
            <person name="Wilson R.K."/>
            <person name="Wing R.A."/>
            <person name="Wolfner M.F."/>
            <person name="Wong A."/>
            <person name="Wong G.K."/>
            <person name="Wu C.I."/>
            <person name="Wu G."/>
            <person name="Yamamoto D."/>
            <person name="Yang H.P."/>
            <person name="Yang S.P."/>
            <person name="Yorke J.A."/>
            <person name="Yoshida K."/>
            <person name="Zdobnov E."/>
            <person name="Zhang P."/>
            <person name="Zhang Y."/>
            <person name="Zimin A.V."/>
            <person name="Baldwin J."/>
            <person name="Abdouelleil A."/>
            <person name="Abdulkadir J."/>
            <person name="Abebe A."/>
            <person name="Abera B."/>
            <person name="Abreu J."/>
            <person name="Acer S.C."/>
            <person name="Aftuck L."/>
            <person name="Alexander A."/>
            <person name="An P."/>
            <person name="Anderson E."/>
            <person name="Anderson S."/>
            <person name="Arachi H."/>
            <person name="Azer M."/>
            <person name="Bachantsang P."/>
            <person name="Barry A."/>
            <person name="Bayul T."/>
            <person name="Berlin A."/>
            <person name="Bessette D."/>
            <person name="Bloom T."/>
            <person name="Blye J."/>
            <person name="Boguslavskiy L."/>
            <person name="Bonnet C."/>
            <person name="Boukhgalter B."/>
            <person name="Bourzgui I."/>
            <person name="Brown A."/>
            <person name="Cahill P."/>
            <person name="Channer S."/>
            <person name="Cheshatsang Y."/>
            <person name="Chuda L."/>
            <person name="Citroen M."/>
            <person name="Collymore A."/>
            <person name="Cooke P."/>
            <person name="Costello M."/>
            <person name="D'Aco K."/>
            <person name="Daza R."/>
            <person name="De Haan G."/>
            <person name="DeGray S."/>
            <person name="DeMaso C."/>
            <person name="Dhargay N."/>
            <person name="Dooley K."/>
            <person name="Dooley E."/>
            <person name="Doricent M."/>
            <person name="Dorje P."/>
            <person name="Dorjee K."/>
            <person name="Dupes A."/>
            <person name="Elong R."/>
            <person name="Falk J."/>
            <person name="Farina A."/>
            <person name="Faro S."/>
            <person name="Ferguson D."/>
            <person name="Fisher S."/>
            <person name="Foley C.D."/>
            <person name="Franke A."/>
            <person name="Friedrich D."/>
            <person name="Gadbois L."/>
            <person name="Gearin G."/>
            <person name="Gearin C.R."/>
            <person name="Giannoukos G."/>
            <person name="Goode T."/>
            <person name="Graham J."/>
            <person name="Grandbois E."/>
            <person name="Grewal S."/>
            <person name="Gyaltsen K."/>
            <person name="Hafez N."/>
            <person name="Hagos B."/>
            <person name="Hall J."/>
            <person name="Henson C."/>
            <person name="Hollinger A."/>
            <person name="Honan T."/>
            <person name="Huard M.D."/>
            <person name="Hughes L."/>
            <person name="Hurhula B."/>
            <person name="Husby M.E."/>
            <person name="Kamat A."/>
            <person name="Kanga B."/>
            <person name="Kashin S."/>
            <person name="Khazanovich D."/>
            <person name="Kisner P."/>
            <person name="Lance K."/>
            <person name="Lara M."/>
            <person name="Lee W."/>
            <person name="Lennon N."/>
            <person name="Letendre F."/>
            <person name="LeVine R."/>
            <person name="Lipovsky A."/>
            <person name="Liu X."/>
            <person name="Liu J."/>
            <person name="Liu S."/>
            <person name="Lokyitsang T."/>
            <person name="Lokyitsang Y."/>
            <person name="Lubonja R."/>
            <person name="Lui A."/>
            <person name="MacDonald P."/>
            <person name="Magnisalis V."/>
            <person name="Maru K."/>
            <person name="Matthews C."/>
            <person name="McCusker W."/>
            <person name="McDonough S."/>
            <person name="Mehta T."/>
            <person name="Meldrim J."/>
            <person name="Meneus L."/>
            <person name="Mihai O."/>
            <person name="Mihalev A."/>
            <person name="Mihova T."/>
            <person name="Mittelman R."/>
            <person name="Mlenga V."/>
            <person name="Montmayeur A."/>
            <person name="Mulrain L."/>
            <person name="Navidi A."/>
            <person name="Naylor J."/>
            <person name="Negash T."/>
            <person name="Nguyen T."/>
            <person name="Nguyen N."/>
            <person name="Nicol R."/>
            <person name="Norbu C."/>
            <person name="Norbu N."/>
            <person name="Novod N."/>
            <person name="O'Neill B."/>
            <person name="Osman S."/>
            <person name="Markiewicz E."/>
            <person name="Oyono O.L."/>
            <person name="Patti C."/>
            <person name="Phunkhang P."/>
            <person name="Pierre F."/>
            <person name="Priest M."/>
            <person name="Raghuraman S."/>
            <person name="Rege F."/>
            <person name="Reyes R."/>
            <person name="Rise C."/>
            <person name="Rogov P."/>
            <person name="Ross K."/>
            <person name="Ryan E."/>
            <person name="Settipalli S."/>
            <person name="Shea T."/>
            <person name="Sherpa N."/>
            <person name="Shi L."/>
            <person name="Shih D."/>
            <person name="Sparrow T."/>
            <person name="Spaulding J."/>
            <person name="Stalker J."/>
            <person name="Stange-Thomann N."/>
            <person name="Stavropoulos S."/>
            <person name="Stone C."/>
            <person name="Strader C."/>
            <person name="Tesfaye S."/>
            <person name="Thomson T."/>
            <person name="Thoulutsang Y."/>
            <person name="Thoulutsang D."/>
            <person name="Topham K."/>
            <person name="Topping I."/>
            <person name="Tsamla T."/>
            <person name="Vassiliev H."/>
            <person name="Vo A."/>
            <person name="Wangchuk T."/>
            <person name="Wangdi T."/>
            <person name="Weiand M."/>
            <person name="Wilkinson J."/>
            <person name="Wilson A."/>
            <person name="Yadav S."/>
            <person name="Young G."/>
            <person name="Yu Q."/>
            <person name="Zembek L."/>
            <person name="Zhong D."/>
            <person name="Zimmer A."/>
            <person name="Zwirko Z."/>
            <person name="Jaffe D.B."/>
            <person name="Alvarez P."/>
            <person name="Brockman W."/>
            <person name="Butler J."/>
            <person name="Chin C."/>
            <person name="Gnerre S."/>
            <person name="Grabherr M."/>
            <person name="Kleber M."/>
            <person name="Mauceli E."/>
            <person name="MacCallum I."/>
        </authorList>
    </citation>
    <scope>NUCLEOTIDE SEQUENCE [LARGE SCALE GENOMIC DNA]</scope>
    <source>
        <strain evidence="13">Tucson 15010-1051.87</strain>
    </source>
</reference>
<proteinExistence type="inferred from homology"/>
<evidence type="ECO:0000256" key="10">
    <source>
        <dbReference type="SAM" id="Phobius"/>
    </source>
</evidence>
<evidence type="ECO:0000259" key="11">
    <source>
        <dbReference type="PROSITE" id="PS50016"/>
    </source>
</evidence>
<keyword evidence="10" id="KW-0812">Transmembrane</keyword>
<evidence type="ECO:0000256" key="8">
    <source>
        <dbReference type="ARBA" id="ARBA00022859"/>
    </source>
</evidence>
<dbReference type="Gene3D" id="3.30.40.10">
    <property type="entry name" value="Zinc/RING finger domain, C3HC4 (zinc finger)"/>
    <property type="match status" value="1"/>
</dbReference>
<organism evidence="12 13">
    <name type="scientific">Drosophila virilis</name>
    <name type="common">Fruit fly</name>
    <dbReference type="NCBI Taxonomy" id="7244"/>
    <lineage>
        <taxon>Eukaryota</taxon>
        <taxon>Metazoa</taxon>
        <taxon>Ecdysozoa</taxon>
        <taxon>Arthropoda</taxon>
        <taxon>Hexapoda</taxon>
        <taxon>Insecta</taxon>
        <taxon>Pterygota</taxon>
        <taxon>Neoptera</taxon>
        <taxon>Endopterygota</taxon>
        <taxon>Diptera</taxon>
        <taxon>Brachycera</taxon>
        <taxon>Muscomorpha</taxon>
        <taxon>Ephydroidea</taxon>
        <taxon>Drosophilidae</taxon>
        <taxon>Drosophila</taxon>
    </lineage>
</organism>
<dbReference type="InterPro" id="IPR013083">
    <property type="entry name" value="Znf_RING/FYVE/PHD"/>
</dbReference>
<dbReference type="GO" id="GO:0045087">
    <property type="term" value="P:innate immune response"/>
    <property type="evidence" value="ECO:0007669"/>
    <property type="project" value="UniProtKB-KW"/>
</dbReference>
<evidence type="ECO:0000256" key="1">
    <source>
        <dbReference type="ARBA" id="ARBA00004613"/>
    </source>
</evidence>
<dbReference type="InterPro" id="IPR015510">
    <property type="entry name" value="PGRP"/>
</dbReference>
<dbReference type="SUPFAM" id="SSF57903">
    <property type="entry name" value="FYVE/PHD zinc finger"/>
    <property type="match status" value="1"/>
</dbReference>